<organism evidence="8 9">
    <name type="scientific">Chryseobacterium soldanellicola</name>
    <dbReference type="NCBI Taxonomy" id="311333"/>
    <lineage>
        <taxon>Bacteria</taxon>
        <taxon>Pseudomonadati</taxon>
        <taxon>Bacteroidota</taxon>
        <taxon>Flavobacteriia</taxon>
        <taxon>Flavobacteriales</taxon>
        <taxon>Weeksellaceae</taxon>
        <taxon>Chryseobacterium group</taxon>
        <taxon>Chryseobacterium</taxon>
    </lineage>
</organism>
<dbReference type="InterPro" id="IPR023302">
    <property type="entry name" value="Pept_S9A_N"/>
</dbReference>
<evidence type="ECO:0000256" key="3">
    <source>
        <dbReference type="ARBA" id="ARBA00022670"/>
    </source>
</evidence>
<dbReference type="GO" id="GO:0004252">
    <property type="term" value="F:serine-type endopeptidase activity"/>
    <property type="evidence" value="ECO:0007669"/>
    <property type="project" value="UniProtKB-EC"/>
</dbReference>
<evidence type="ECO:0000256" key="2">
    <source>
        <dbReference type="ARBA" id="ARBA00011897"/>
    </source>
</evidence>
<protein>
    <recommendedName>
        <fullName evidence="2">prolyl oligopeptidase</fullName>
        <ecNumber evidence="2">3.4.21.26</ecNumber>
    </recommendedName>
</protein>
<keyword evidence="9" id="KW-1185">Reference proteome</keyword>
<dbReference type="PRINTS" id="PR00862">
    <property type="entry name" value="PROLIGOPTASE"/>
</dbReference>
<evidence type="ECO:0000313" key="9">
    <source>
        <dbReference type="Proteomes" id="UP000199627"/>
    </source>
</evidence>
<dbReference type="GO" id="GO:0006508">
    <property type="term" value="P:proteolysis"/>
    <property type="evidence" value="ECO:0007669"/>
    <property type="project" value="UniProtKB-KW"/>
</dbReference>
<dbReference type="SUPFAM" id="SSF50993">
    <property type="entry name" value="Peptidase/esterase 'gauge' domain"/>
    <property type="match status" value="1"/>
</dbReference>
<dbReference type="GO" id="GO:0005829">
    <property type="term" value="C:cytosol"/>
    <property type="evidence" value="ECO:0007669"/>
    <property type="project" value="TreeGrafter"/>
</dbReference>
<evidence type="ECO:0000259" key="6">
    <source>
        <dbReference type="Pfam" id="PF00326"/>
    </source>
</evidence>
<dbReference type="InterPro" id="IPR029058">
    <property type="entry name" value="AB_hydrolase_fold"/>
</dbReference>
<proteinExistence type="predicted"/>
<sequence>MAVMNHQHLCLKEEEEQCLVDVKMRKSIFIIICVFYTFFTSAQKSNPAPSVPVTDEYFGTKIVDGYRNLENLESPSTKKWMETQTNYANSILNQIPKRKFYLEKRMEFDKRLGYSVSNLSITNNDKYFYLKKIGNEKAAKLYYREGFLGKEELLYDPANYKSNEQNHEFIINYISPDSVGDKVAIAIAEKGKELTEVIIMDVKNKYIHPKTITNTTPANIGGIKWLDDNSGFFYTYFPINDPKSQEFYKNTQAILYKIGTNPKELTDIFSAKNNPELKIDEKKSPIILDSNDKYYVGMLLDNNYYRQTFIIPKQDLLEGKRTWKTLYTKEDKVRSLQLVDNDLYFLSQYNTQNYTLCKTSIIAPDFKKPEIIIPERSDEVIGQYRITKDGIYYTTTKNGVEAKLYLSKEGKDIPIKLPFPSGNINLQAKGEDFSDIWISCAGWVNEEQRFRYDLKTNSFLPENITPITEYPEFKDIIAEEIIVKARDGEEIPLSLIYNKNIKRNGNNPILIDSYGSYGSSQSPFFSRIYLLWVNQGGIMAVAHVRGGGEKGEKWRLGGYKETKPNTWKDLIDCTEYLINEKFTSKNKVAIWGASAGGITVGRAMTERPDLFKVAILEVPTTNTLRDALAIGSNADEFGTLKDSKEFKGLLEMDAYQHIKKGVKYPATFITGGINDPRVPVWEPVKFAAKLMSDNISKNPILLQIDYEGGHGNNTTAFHGHSNLSDIFAFAFWQLGHPDYQPKKDNNK</sequence>
<feature type="domain" description="Peptidase S9 prolyl oligopeptidase catalytic" evidence="6">
    <location>
        <begin position="529"/>
        <end position="735"/>
    </location>
</feature>
<dbReference type="PANTHER" id="PTHR42881:SF2">
    <property type="entry name" value="PROLYL ENDOPEPTIDASE"/>
    <property type="match status" value="1"/>
</dbReference>
<keyword evidence="4" id="KW-0378">Hydrolase</keyword>
<dbReference type="InterPro" id="IPR002470">
    <property type="entry name" value="Peptidase_S9A"/>
</dbReference>
<evidence type="ECO:0000256" key="1">
    <source>
        <dbReference type="ARBA" id="ARBA00001070"/>
    </source>
</evidence>
<dbReference type="Pfam" id="PF02897">
    <property type="entry name" value="Peptidase_S9_N"/>
    <property type="match status" value="1"/>
</dbReference>
<name>A0A1H1B5X8_9FLAO</name>
<gene>
    <name evidence="8" type="ORF">SAMN05421664_1732</name>
</gene>
<dbReference type="EMBL" id="FNKL01000002">
    <property type="protein sequence ID" value="SDQ47344.1"/>
    <property type="molecule type" value="Genomic_DNA"/>
</dbReference>
<dbReference type="Gene3D" id="3.40.50.1820">
    <property type="entry name" value="alpha/beta hydrolase"/>
    <property type="match status" value="1"/>
</dbReference>
<dbReference type="Proteomes" id="UP000199627">
    <property type="component" value="Unassembled WGS sequence"/>
</dbReference>
<evidence type="ECO:0000256" key="4">
    <source>
        <dbReference type="ARBA" id="ARBA00022801"/>
    </source>
</evidence>
<feature type="domain" description="Peptidase S9A N-terminal" evidence="7">
    <location>
        <begin position="53"/>
        <end position="458"/>
    </location>
</feature>
<dbReference type="Gene3D" id="2.130.10.120">
    <property type="entry name" value="Prolyl oligopeptidase, N-terminal domain"/>
    <property type="match status" value="1"/>
</dbReference>
<dbReference type="Pfam" id="PF00326">
    <property type="entry name" value="Peptidase_S9"/>
    <property type="match status" value="1"/>
</dbReference>
<evidence type="ECO:0000256" key="5">
    <source>
        <dbReference type="ARBA" id="ARBA00022825"/>
    </source>
</evidence>
<dbReference type="PANTHER" id="PTHR42881">
    <property type="entry name" value="PROLYL ENDOPEPTIDASE"/>
    <property type="match status" value="1"/>
</dbReference>
<dbReference type="EC" id="3.4.21.26" evidence="2"/>
<comment type="catalytic activity">
    <reaction evidence="1">
        <text>Hydrolysis of Pro-|-Xaa &gt;&gt; Ala-|-Xaa in oligopeptides.</text>
        <dbReference type="EC" id="3.4.21.26"/>
    </reaction>
</comment>
<reference evidence="9" key="1">
    <citation type="submission" date="2016-10" db="EMBL/GenBank/DDBJ databases">
        <authorList>
            <person name="Varghese N."/>
            <person name="Submissions S."/>
        </authorList>
    </citation>
    <scope>NUCLEOTIDE SEQUENCE [LARGE SCALE GENOMIC DNA]</scope>
    <source>
        <strain evidence="9">DSM 17072</strain>
    </source>
</reference>
<evidence type="ECO:0000259" key="7">
    <source>
        <dbReference type="Pfam" id="PF02897"/>
    </source>
</evidence>
<dbReference type="AlphaFoldDB" id="A0A1H1B5X8"/>
<keyword evidence="3" id="KW-0645">Protease</keyword>
<evidence type="ECO:0000313" key="8">
    <source>
        <dbReference type="EMBL" id="SDQ47344.1"/>
    </source>
</evidence>
<keyword evidence="5" id="KW-0720">Serine protease</keyword>
<dbReference type="InterPro" id="IPR001375">
    <property type="entry name" value="Peptidase_S9_cat"/>
</dbReference>
<accession>A0A1H1B5X8</accession>
<dbReference type="SUPFAM" id="SSF53474">
    <property type="entry name" value="alpha/beta-Hydrolases"/>
    <property type="match status" value="1"/>
</dbReference>
<dbReference type="InterPro" id="IPR051167">
    <property type="entry name" value="Prolyl_oligopep/macrocyclase"/>
</dbReference>
<dbReference type="GO" id="GO:0070012">
    <property type="term" value="F:oligopeptidase activity"/>
    <property type="evidence" value="ECO:0007669"/>
    <property type="project" value="TreeGrafter"/>
</dbReference>